<protein>
    <recommendedName>
        <fullName evidence="8">Tetratricopeptide repeat protein</fullName>
    </recommendedName>
</protein>
<keyword evidence="2 3" id="KW-0802">TPR repeat</keyword>
<gene>
    <name evidence="6" type="ORF">DAETH_32030</name>
</gene>
<feature type="chain" id="PRO_5045788528" description="Tetratricopeptide repeat protein" evidence="5">
    <location>
        <begin position="21"/>
        <end position="389"/>
    </location>
</feature>
<organism evidence="6 7">
    <name type="scientific">Deinococcus aetherius</name>
    <dbReference type="NCBI Taxonomy" id="200252"/>
    <lineage>
        <taxon>Bacteria</taxon>
        <taxon>Thermotogati</taxon>
        <taxon>Deinococcota</taxon>
        <taxon>Deinococci</taxon>
        <taxon>Deinococcales</taxon>
        <taxon>Deinococcaceae</taxon>
        <taxon>Deinococcus</taxon>
    </lineage>
</organism>
<sequence>MPTRPVLALSLALLASLASAQTADPSTTQPTTTTATPAPTGDAAGAAAEARALAERARATYPQGSANIDQTLWKQAAAAADRAAGLEPTNPEYLRLRAQIYTEVGFWRQAELAWAAYFRAAPAAPGSAEARQAATVQYNLGYAAYTRNQPEQAARFFAACLEFDPASASCATWAARTALESGDYARAQTLYSRALSLSPGDKTLVYFSGLAQRASRYGPAATRAFSRAYADLDAGRGAQALAGFQEAARGAPNFIEAWREAGRVALELGNANAARAAYQAAAALPEANAGDRYNLSLAQEGERYGLGAVRAFRDAYAKYAAGDKAGAEAGFLEATRQNPQYAKAWAWLGRTRYEGKNFTGAADAYAQAVRLDPEDKASAYYLRLAQQGQ</sequence>
<evidence type="ECO:0000313" key="7">
    <source>
        <dbReference type="Proteomes" id="UP001064971"/>
    </source>
</evidence>
<dbReference type="PANTHER" id="PTHR45586:SF1">
    <property type="entry name" value="LIPOPOLYSACCHARIDE ASSEMBLY PROTEIN B"/>
    <property type="match status" value="1"/>
</dbReference>
<evidence type="ECO:0000313" key="6">
    <source>
        <dbReference type="EMBL" id="BDP43234.1"/>
    </source>
</evidence>
<evidence type="ECO:0008006" key="8">
    <source>
        <dbReference type="Google" id="ProtNLM"/>
    </source>
</evidence>
<name>A0ABN6RK13_9DEIO</name>
<dbReference type="SUPFAM" id="SSF48452">
    <property type="entry name" value="TPR-like"/>
    <property type="match status" value="1"/>
</dbReference>
<keyword evidence="5" id="KW-0732">Signal</keyword>
<feature type="repeat" description="TPR" evidence="3">
    <location>
        <begin position="134"/>
        <end position="167"/>
    </location>
</feature>
<dbReference type="InterPro" id="IPR051012">
    <property type="entry name" value="CellSynth/LPSAsmb/PSIAsmb"/>
</dbReference>
<evidence type="ECO:0000256" key="4">
    <source>
        <dbReference type="SAM" id="MobiDB-lite"/>
    </source>
</evidence>
<dbReference type="Pfam" id="PF13432">
    <property type="entry name" value="TPR_16"/>
    <property type="match status" value="1"/>
</dbReference>
<feature type="signal peptide" evidence="5">
    <location>
        <begin position="1"/>
        <end position="20"/>
    </location>
</feature>
<evidence type="ECO:0000256" key="5">
    <source>
        <dbReference type="SAM" id="SignalP"/>
    </source>
</evidence>
<evidence type="ECO:0000256" key="1">
    <source>
        <dbReference type="ARBA" id="ARBA00022737"/>
    </source>
</evidence>
<keyword evidence="7" id="KW-1185">Reference proteome</keyword>
<feature type="region of interest" description="Disordered" evidence="4">
    <location>
        <begin position="20"/>
        <end position="44"/>
    </location>
</feature>
<evidence type="ECO:0000256" key="3">
    <source>
        <dbReference type="PROSITE-ProRule" id="PRU00339"/>
    </source>
</evidence>
<reference evidence="6" key="1">
    <citation type="submission" date="2022-07" db="EMBL/GenBank/DDBJ databases">
        <title>Complete Genome Sequence of the Radioresistant Bacterium Deinococcus aetherius ST0316, Isolated from the Air Dust collected in Lower Stratosphere above Japan.</title>
        <authorList>
            <person name="Satoh K."/>
            <person name="Hagiwara K."/>
            <person name="Katsumata K."/>
            <person name="Kubo A."/>
            <person name="Yokobori S."/>
            <person name="Yamagishi A."/>
            <person name="Oono Y."/>
            <person name="Narumi I."/>
        </authorList>
    </citation>
    <scope>NUCLEOTIDE SEQUENCE</scope>
    <source>
        <strain evidence="6">ST0316</strain>
    </source>
</reference>
<dbReference type="EMBL" id="AP026560">
    <property type="protein sequence ID" value="BDP43234.1"/>
    <property type="molecule type" value="Genomic_DNA"/>
</dbReference>
<proteinExistence type="predicted"/>
<dbReference type="PANTHER" id="PTHR45586">
    <property type="entry name" value="TPR REPEAT-CONTAINING PROTEIN PA4667"/>
    <property type="match status" value="1"/>
</dbReference>
<dbReference type="PROSITE" id="PS50005">
    <property type="entry name" value="TPR"/>
    <property type="match status" value="3"/>
</dbReference>
<dbReference type="Gene3D" id="1.25.40.10">
    <property type="entry name" value="Tetratricopeptide repeat domain"/>
    <property type="match status" value="3"/>
</dbReference>
<dbReference type="Proteomes" id="UP001064971">
    <property type="component" value="Chromosome"/>
</dbReference>
<dbReference type="SMART" id="SM00028">
    <property type="entry name" value="TPR"/>
    <property type="match status" value="6"/>
</dbReference>
<feature type="repeat" description="TPR" evidence="3">
    <location>
        <begin position="342"/>
        <end position="375"/>
    </location>
</feature>
<dbReference type="RefSeq" id="WP_264775890.1">
    <property type="nucleotide sequence ID" value="NZ_AP026560.1"/>
</dbReference>
<dbReference type="InterPro" id="IPR019734">
    <property type="entry name" value="TPR_rpt"/>
</dbReference>
<dbReference type="InterPro" id="IPR011990">
    <property type="entry name" value="TPR-like_helical_dom_sf"/>
</dbReference>
<keyword evidence="1" id="KW-0677">Repeat</keyword>
<accession>A0ABN6RK13</accession>
<feature type="repeat" description="TPR" evidence="3">
    <location>
        <begin position="168"/>
        <end position="201"/>
    </location>
</feature>
<evidence type="ECO:0000256" key="2">
    <source>
        <dbReference type="ARBA" id="ARBA00022803"/>
    </source>
</evidence>
<dbReference type="Pfam" id="PF14559">
    <property type="entry name" value="TPR_19"/>
    <property type="match status" value="1"/>
</dbReference>